<feature type="domain" description="Photolyase/cryptochrome alpha/beta" evidence="8">
    <location>
        <begin position="6"/>
        <end position="135"/>
    </location>
</feature>
<sequence length="472" mass="53125">MPDPQPSIIHWFRRDLRIADNPSLSSAAESGLPLVPLYITSDWQGRHHWTGPNRQQFLCGSLAALAKNLETLGGRLIVRRGGAIAELRKIIRECRAAALHYHASPDPFGKSVETQVSLLCAELGVECHIHADIALHGPDEVLTQSGQPYRVFTPYFRNWENLPKSSPIAKPRPFKTPDHLTSLPLPTVADWGLEVPETQIAEPGESAARGRLKHAIAGKIENYSASRDFPGADGTSRISQDLRHGLVSIRTVHAACLKARAAADHVGKAGIDTFIKELAWREFYFAILHHFPNVLREEFNADWRGLEWHEPGRDFEAWKTGTTGFPIVDAGMRELLATGFMHNRVRMITAMFLTKDLHIDWKLGESWFMRHLVDGEIASNNGGWQWSAGTGADAAPYFRIQNPWSQTARYDPDGVYIKRWIPELAKVHPSRFLEPPKDGRPLAPGYPLPCVDHKTERERTLAIFNRLRSQKR</sequence>
<comment type="cofactor">
    <cofactor evidence="5">
        <name>FAD</name>
        <dbReference type="ChEBI" id="CHEBI:57692"/>
    </cofactor>
    <text evidence="5">Binds 1 FAD per subunit.</text>
</comment>
<dbReference type="PROSITE" id="PS00394">
    <property type="entry name" value="DNA_PHOTOLYASES_1_1"/>
    <property type="match status" value="1"/>
</dbReference>
<gene>
    <name evidence="9" type="ORF">JIN84_08145</name>
</gene>
<comment type="cofactor">
    <cofactor evidence="1">
        <name>(6R)-5,10-methylene-5,6,7,8-tetrahydrofolate</name>
        <dbReference type="ChEBI" id="CHEBI:15636"/>
    </cofactor>
</comment>
<organism evidence="9 10">
    <name type="scientific">Luteolibacter yonseiensis</name>
    <dbReference type="NCBI Taxonomy" id="1144680"/>
    <lineage>
        <taxon>Bacteria</taxon>
        <taxon>Pseudomonadati</taxon>
        <taxon>Verrucomicrobiota</taxon>
        <taxon>Verrucomicrobiia</taxon>
        <taxon>Verrucomicrobiales</taxon>
        <taxon>Verrucomicrobiaceae</taxon>
        <taxon>Luteolibacter</taxon>
    </lineage>
</organism>
<evidence type="ECO:0000256" key="6">
    <source>
        <dbReference type="PIRSR" id="PIRSR602081-2"/>
    </source>
</evidence>
<protein>
    <submittedName>
        <fullName evidence="9">Deoxyribodipyrimidine photo-lyase</fullName>
    </submittedName>
</protein>
<dbReference type="Gene3D" id="1.25.40.80">
    <property type="match status" value="1"/>
</dbReference>
<dbReference type="SUPFAM" id="SSF52425">
    <property type="entry name" value="Cryptochrome/photolyase, N-terminal domain"/>
    <property type="match status" value="1"/>
</dbReference>
<evidence type="ECO:0000256" key="4">
    <source>
        <dbReference type="ARBA" id="ARBA00022991"/>
    </source>
</evidence>
<dbReference type="PANTHER" id="PTHR11455">
    <property type="entry name" value="CRYPTOCHROME"/>
    <property type="match status" value="1"/>
</dbReference>
<keyword evidence="3 5" id="KW-0274">FAD</keyword>
<comment type="caution">
    <text evidence="9">The sequence shown here is derived from an EMBL/GenBank/DDBJ whole genome shotgun (WGS) entry which is preliminary data.</text>
</comment>
<dbReference type="PRINTS" id="PR00147">
    <property type="entry name" value="DNAPHOTLYASE"/>
</dbReference>
<dbReference type="AlphaFoldDB" id="A0A934R346"/>
<feature type="site" description="Electron transfer via tryptophanyl radical" evidence="6">
    <location>
        <position position="361"/>
    </location>
</feature>
<feature type="binding site" evidence="5">
    <location>
        <begin position="277"/>
        <end position="284"/>
    </location>
    <ligand>
        <name>FAD</name>
        <dbReference type="ChEBI" id="CHEBI:57692"/>
    </ligand>
</feature>
<dbReference type="PANTHER" id="PTHR11455:SF9">
    <property type="entry name" value="CRYPTOCHROME CIRCADIAN CLOCK 5 ISOFORM X1"/>
    <property type="match status" value="1"/>
</dbReference>
<dbReference type="InterPro" id="IPR036134">
    <property type="entry name" value="Crypto/Photolyase_FAD-like_sf"/>
</dbReference>
<dbReference type="InterPro" id="IPR036155">
    <property type="entry name" value="Crypto/Photolyase_N_sf"/>
</dbReference>
<reference evidence="9" key="1">
    <citation type="submission" date="2021-01" db="EMBL/GenBank/DDBJ databases">
        <title>Modified the classification status of verrucomicrobia.</title>
        <authorList>
            <person name="Feng X."/>
        </authorList>
    </citation>
    <scope>NUCLEOTIDE SEQUENCE</scope>
    <source>
        <strain evidence="9">JCM 18052</strain>
    </source>
</reference>
<dbReference type="GO" id="GO:0006950">
    <property type="term" value="P:response to stress"/>
    <property type="evidence" value="ECO:0007669"/>
    <property type="project" value="UniProtKB-ARBA"/>
</dbReference>
<dbReference type="GO" id="GO:0006139">
    <property type="term" value="P:nucleobase-containing compound metabolic process"/>
    <property type="evidence" value="ECO:0007669"/>
    <property type="project" value="UniProtKB-ARBA"/>
</dbReference>
<keyword evidence="10" id="KW-1185">Reference proteome</keyword>
<evidence type="ECO:0000313" key="9">
    <source>
        <dbReference type="EMBL" id="MBK1815582.1"/>
    </source>
</evidence>
<proteinExistence type="inferred from homology"/>
<dbReference type="InterPro" id="IPR018394">
    <property type="entry name" value="DNA_photolyase_1_CS_C"/>
</dbReference>
<evidence type="ECO:0000259" key="8">
    <source>
        <dbReference type="PROSITE" id="PS51645"/>
    </source>
</evidence>
<evidence type="ECO:0000256" key="7">
    <source>
        <dbReference type="RuleBase" id="RU004182"/>
    </source>
</evidence>
<dbReference type="GO" id="GO:0009416">
    <property type="term" value="P:response to light stimulus"/>
    <property type="evidence" value="ECO:0007669"/>
    <property type="project" value="TreeGrafter"/>
</dbReference>
<keyword evidence="2 5" id="KW-0285">Flavoprotein</keyword>
<evidence type="ECO:0000313" key="10">
    <source>
        <dbReference type="Proteomes" id="UP000600139"/>
    </source>
</evidence>
<accession>A0A934R346</accession>
<dbReference type="Gene3D" id="1.10.579.10">
    <property type="entry name" value="DNA Cyclobutane Dipyrimidine Photolyase, subunit A, domain 3"/>
    <property type="match status" value="1"/>
</dbReference>
<evidence type="ECO:0000256" key="1">
    <source>
        <dbReference type="ARBA" id="ARBA00001932"/>
    </source>
</evidence>
<dbReference type="InterPro" id="IPR006050">
    <property type="entry name" value="DNA_photolyase_N"/>
</dbReference>
<dbReference type="GO" id="GO:0003677">
    <property type="term" value="F:DNA binding"/>
    <property type="evidence" value="ECO:0007669"/>
    <property type="project" value="TreeGrafter"/>
</dbReference>
<feature type="binding site" evidence="5">
    <location>
        <position position="223"/>
    </location>
    <ligand>
        <name>FAD</name>
        <dbReference type="ChEBI" id="CHEBI:57692"/>
    </ligand>
</feature>
<dbReference type="InterPro" id="IPR014729">
    <property type="entry name" value="Rossmann-like_a/b/a_fold"/>
</dbReference>
<dbReference type="Pfam" id="PF03441">
    <property type="entry name" value="FAD_binding_7"/>
    <property type="match status" value="1"/>
</dbReference>
<feature type="binding site" evidence="5">
    <location>
        <position position="274"/>
    </location>
    <ligand>
        <name>FAD</name>
        <dbReference type="ChEBI" id="CHEBI:57692"/>
    </ligand>
</feature>
<dbReference type="GO" id="GO:0071949">
    <property type="term" value="F:FAD binding"/>
    <property type="evidence" value="ECO:0007669"/>
    <property type="project" value="TreeGrafter"/>
</dbReference>
<dbReference type="Gene3D" id="3.40.50.620">
    <property type="entry name" value="HUPs"/>
    <property type="match status" value="1"/>
</dbReference>
<name>A0A934R346_9BACT</name>
<dbReference type="InterPro" id="IPR002081">
    <property type="entry name" value="Cryptochrome/DNA_photolyase_1"/>
</dbReference>
<dbReference type="GO" id="GO:0003904">
    <property type="term" value="F:deoxyribodipyrimidine photo-lyase activity"/>
    <property type="evidence" value="ECO:0007669"/>
    <property type="project" value="TreeGrafter"/>
</dbReference>
<feature type="site" description="Electron transfer via tryptophanyl radical" evidence="6">
    <location>
        <position position="384"/>
    </location>
</feature>
<dbReference type="RefSeq" id="WP_200350545.1">
    <property type="nucleotide sequence ID" value="NZ_BAABHZ010000008.1"/>
</dbReference>
<evidence type="ECO:0000256" key="2">
    <source>
        <dbReference type="ARBA" id="ARBA00022630"/>
    </source>
</evidence>
<evidence type="ECO:0000256" key="5">
    <source>
        <dbReference type="PIRSR" id="PIRSR602081-1"/>
    </source>
</evidence>
<evidence type="ECO:0000256" key="3">
    <source>
        <dbReference type="ARBA" id="ARBA00022827"/>
    </source>
</evidence>
<dbReference type="Proteomes" id="UP000600139">
    <property type="component" value="Unassembled WGS sequence"/>
</dbReference>
<dbReference type="SUPFAM" id="SSF48173">
    <property type="entry name" value="Cryptochrome/photolyase FAD-binding domain"/>
    <property type="match status" value="1"/>
</dbReference>
<keyword evidence="4 7" id="KW-0157">Chromophore</keyword>
<dbReference type="PROSITE" id="PS51645">
    <property type="entry name" value="PHR_CRY_ALPHA_BETA"/>
    <property type="match status" value="1"/>
</dbReference>
<comment type="similarity">
    <text evidence="7">Belongs to the DNA photolyase family.</text>
</comment>
<dbReference type="InterPro" id="IPR005101">
    <property type="entry name" value="Cryptochr/Photolyase_FAD-bd"/>
</dbReference>
<dbReference type="Pfam" id="PF00875">
    <property type="entry name" value="DNA_photolyase"/>
    <property type="match status" value="1"/>
</dbReference>
<dbReference type="EMBL" id="JAENIK010000009">
    <property type="protein sequence ID" value="MBK1815582.1"/>
    <property type="molecule type" value="Genomic_DNA"/>
</dbReference>
<feature type="binding site" evidence="5">
    <location>
        <begin position="235"/>
        <end position="239"/>
    </location>
    <ligand>
        <name>FAD</name>
        <dbReference type="ChEBI" id="CHEBI:57692"/>
    </ligand>
</feature>
<feature type="site" description="Electron transfer via tryptophanyl radical" evidence="6">
    <location>
        <position position="308"/>
    </location>
</feature>